<dbReference type="Proteomes" id="UP001241758">
    <property type="component" value="Unassembled WGS sequence"/>
</dbReference>
<gene>
    <name evidence="1" type="ORF">QLQ12_07130</name>
</gene>
<organism evidence="1 2">
    <name type="scientific">Actinoplanes sandaracinus</name>
    <dbReference type="NCBI Taxonomy" id="3045177"/>
    <lineage>
        <taxon>Bacteria</taxon>
        <taxon>Bacillati</taxon>
        <taxon>Actinomycetota</taxon>
        <taxon>Actinomycetes</taxon>
        <taxon>Micromonosporales</taxon>
        <taxon>Micromonosporaceae</taxon>
        <taxon>Actinoplanes</taxon>
    </lineage>
</organism>
<evidence type="ECO:0000313" key="2">
    <source>
        <dbReference type="Proteomes" id="UP001241758"/>
    </source>
</evidence>
<name>A0ABT6WF87_9ACTN</name>
<sequence length="118" mass="13300">MSPIYHNEERDAWDLAEILLEQARAMMREAEGALDTWRTGKEMNRLRCARRGISTSDAEIRWSASANAKNALTNNGFHVGLATMYYNAATANYARALYLHTRIQAPGSPWPASDDARR</sequence>
<keyword evidence="2" id="KW-1185">Reference proteome</keyword>
<protein>
    <submittedName>
        <fullName evidence="1">Uncharacterized protein</fullName>
    </submittedName>
</protein>
<reference evidence="1 2" key="1">
    <citation type="submission" date="2023-05" db="EMBL/GenBank/DDBJ databases">
        <title>Actinoplanes sp. NEAU-A12 genome sequencing.</title>
        <authorList>
            <person name="Wang Z.-S."/>
        </authorList>
    </citation>
    <scope>NUCLEOTIDE SEQUENCE [LARGE SCALE GENOMIC DNA]</scope>
    <source>
        <strain evidence="1 2">NEAU-A12</strain>
    </source>
</reference>
<evidence type="ECO:0000313" key="1">
    <source>
        <dbReference type="EMBL" id="MDI6098374.1"/>
    </source>
</evidence>
<comment type="caution">
    <text evidence="1">The sequence shown here is derived from an EMBL/GenBank/DDBJ whole genome shotgun (WGS) entry which is preliminary data.</text>
</comment>
<dbReference type="RefSeq" id="WP_282757997.1">
    <property type="nucleotide sequence ID" value="NZ_JASCTH010000004.1"/>
</dbReference>
<dbReference type="EMBL" id="JASCTH010000004">
    <property type="protein sequence ID" value="MDI6098374.1"/>
    <property type="molecule type" value="Genomic_DNA"/>
</dbReference>
<accession>A0ABT6WF87</accession>
<proteinExistence type="predicted"/>